<evidence type="ECO:0000313" key="1">
    <source>
        <dbReference type="EMBL" id="KAK3607081.1"/>
    </source>
</evidence>
<accession>A0AAE0WA54</accession>
<dbReference type="EMBL" id="JAEAOA010002285">
    <property type="protein sequence ID" value="KAK3607081.1"/>
    <property type="molecule type" value="Genomic_DNA"/>
</dbReference>
<sequence>MIFTLIRAFRIAAAHRIKIEYECLHDDVGLSDCCGFLTLTAEYEDLHGDTIFSDSCELFQNTKAEYEGLHDDIGSFDCCGYLRLTNEYEDLHDDTVFPDYWGLFHNTNRRGNKRTQMMSTTMARPVVLNSTDNHALL</sequence>
<keyword evidence="2" id="KW-1185">Reference proteome</keyword>
<reference evidence="1" key="2">
    <citation type="journal article" date="2021" name="Genome Biol. Evol.">
        <title>Developing a high-quality reference genome for a parasitic bivalve with doubly uniparental inheritance (Bivalvia: Unionida).</title>
        <authorList>
            <person name="Smith C.H."/>
        </authorList>
    </citation>
    <scope>NUCLEOTIDE SEQUENCE</scope>
    <source>
        <strain evidence="1">CHS0354</strain>
        <tissue evidence="1">Mantle</tissue>
    </source>
</reference>
<name>A0AAE0WA54_9BIVA</name>
<dbReference type="Proteomes" id="UP001195483">
    <property type="component" value="Unassembled WGS sequence"/>
</dbReference>
<protein>
    <submittedName>
        <fullName evidence="1">Uncharacterized protein</fullName>
    </submittedName>
</protein>
<organism evidence="1 2">
    <name type="scientific">Potamilus streckersoni</name>
    <dbReference type="NCBI Taxonomy" id="2493646"/>
    <lineage>
        <taxon>Eukaryota</taxon>
        <taxon>Metazoa</taxon>
        <taxon>Spiralia</taxon>
        <taxon>Lophotrochozoa</taxon>
        <taxon>Mollusca</taxon>
        <taxon>Bivalvia</taxon>
        <taxon>Autobranchia</taxon>
        <taxon>Heteroconchia</taxon>
        <taxon>Palaeoheterodonta</taxon>
        <taxon>Unionida</taxon>
        <taxon>Unionoidea</taxon>
        <taxon>Unionidae</taxon>
        <taxon>Ambleminae</taxon>
        <taxon>Lampsilini</taxon>
        <taxon>Potamilus</taxon>
    </lineage>
</organism>
<proteinExistence type="predicted"/>
<dbReference type="AlphaFoldDB" id="A0AAE0WA54"/>
<evidence type="ECO:0000313" key="2">
    <source>
        <dbReference type="Proteomes" id="UP001195483"/>
    </source>
</evidence>
<gene>
    <name evidence="1" type="ORF">CHS0354_039135</name>
</gene>
<reference evidence="1" key="3">
    <citation type="submission" date="2023-05" db="EMBL/GenBank/DDBJ databases">
        <authorList>
            <person name="Smith C.H."/>
        </authorList>
    </citation>
    <scope>NUCLEOTIDE SEQUENCE</scope>
    <source>
        <strain evidence="1">CHS0354</strain>
        <tissue evidence="1">Mantle</tissue>
    </source>
</reference>
<reference evidence="1" key="1">
    <citation type="journal article" date="2021" name="Genome Biol. Evol.">
        <title>A High-Quality Reference Genome for a Parasitic Bivalve with Doubly Uniparental Inheritance (Bivalvia: Unionida).</title>
        <authorList>
            <person name="Smith C.H."/>
        </authorList>
    </citation>
    <scope>NUCLEOTIDE SEQUENCE</scope>
    <source>
        <strain evidence="1">CHS0354</strain>
    </source>
</reference>
<comment type="caution">
    <text evidence="1">The sequence shown here is derived from an EMBL/GenBank/DDBJ whole genome shotgun (WGS) entry which is preliminary data.</text>
</comment>